<sequence>MDEVFSYERSVGLSSAATNRNTRYLTAYRRCEILMRSTSVPSITVVFLRRRYPPSMTSASKLGRHCVCRRQLVGPAIFCAAFVADNGVECSDNRRGAVTSTYKARDSSYTRNTLSVDSAVEGVIVAYWNSGLPGLVAFFSAVFSSRTLASAGRCSGTGRNPYIGPVTVHRRTCACTHSVPRLSITKPHFLSLPARETSNTCTLKSNFVIGSQFITHALDDSRPIADVPGNSCQLRATGLKESILPRVLQALVWGCLASVTAQVRGLRRNCKALRVISLLAGAPGLASAPGEHSCTVVQEEDPKTYVTVERHRQLWAAAGSWNSRATITRSMMTGTPDFHEKSSGIDGFQNILAPVDFHNLTVLIVTRLRFSSATSQTLCAGVVKAVHDRVIVGDMYKIHLCVHRLQVVVTRTNQVEGACIQPGTRGYCTSILIFLNVLAMWHGSALHHEASPGRKPAAETRPCRRLPVLCRGASQGQTWQQFHSSAYWSLSCVFKGCCLTPGSYGIRKVFPCKYAIGSEACRAGVINCDPTAKPRRGLWGVCASWQHRLGQGVRDVQFLGEPERGDARPIGIPPDTRSATRRLGGRERDLPLDVACWSCIRTRLTPRGTTHSPGWPSAARRLLVLAWPQSSRSVERLVDNNAMRDGAVGAAVVWWLDYLPPTKVNRWGPPGFSHVGIVNGHCPLVGGFSRGFPISIALSFRRCPIPRFNDSQDLDEHPYGARCETPITVMSQFPSRLHVIQDWFTVFTETDQSLLVNTEESGSRFEHISENCLVCVSRVRILFFSRKELFSNGGTCHPSPPILPVTRVAESVVLHRPGAELMKLFFVIEVRVRKGLLLGHLYPILDQSTFAHSLTGCARPASGYCVQRNVPCWQVGLPGAEWLTAASRHVASQCRHLLARAAAVHGGASDCFTSVFLDTLVLARPCGRWLARGRWRTHHCSLVHAGGATCHRTFMVTSNFSEALLKFYFRIFLLLMQTTFSECRKLHQMDNAPNSCALSAQLSGRHCAAAAVWKGNKLPEGRRCGRKWGEWEGEQLAGWRVRIGRSFSVMRLLGYGRGSARCGPHILATLPCYAVTLNCQWLMKRRRHRLILFLDITLCRQLAFIQAIGFQMCSFSREQPVEWKACVVVVSADHGRQLSAVEAIQEPTLHLSRNPCWNAAGLPLTGLQTCFLLFPSFAANRNFACRQTLTSSCLAGLLAGWVFIAISLHYAACIYACWVVSPYTRIQGRGWLRGKPAHLPPTRIGFNPRPGHLPDFRQVGIVTDDAAGRWASWRMSRFPAPLHSDAAPFSPHFTLIGSQDLVKEQPKISQHAPFNVFHLRIRASRWTLLSPRASLLASRLSLKLIQSATAGLEAKGACYTPLALTWKVRRTPSLAEKSECTPLTCLPAAISGGSSRESRGGKGDITTRFKYAIAAKCTASNRRRAVLSSHCVYLWDFPACLVTYSPTSASSANRVPFAKRTVTTQAQGTFLEIRAANQRMNTPTSSSSLVYSPPTKANRVLFPAGVPPPPGISNVEIVPDDTADRRVFSGMSHSSRPYIPTLPPYSHGFTLIAQSLGLFVAAVSPHGRCRVVTSRFLPIGVRRGSPEVDFLRRGQHESARPRRWRLLRASSHSIKRASGRCRFRVSPAKLHAVVCAVTVKAVHDEVSTFDINLGKRSLPLLAYISTGALSGMRPVKLVTMDRNRYGQCRNERAGKREIPEKTCRPTASSGTIPTCKHPE</sequence>
<keyword evidence="3" id="KW-1185">Reference proteome</keyword>
<reference evidence="2 3" key="1">
    <citation type="submission" date="2023-02" db="EMBL/GenBank/DDBJ databases">
        <title>LHISI_Scaffold_Assembly.</title>
        <authorList>
            <person name="Stuart O.P."/>
            <person name="Cleave R."/>
            <person name="Magrath M.J.L."/>
            <person name="Mikheyev A.S."/>
        </authorList>
    </citation>
    <scope>NUCLEOTIDE SEQUENCE [LARGE SCALE GENOMIC DNA]</scope>
    <source>
        <strain evidence="2">Daus_M_001</strain>
        <tissue evidence="2">Leg muscle</tissue>
    </source>
</reference>
<comment type="caution">
    <text evidence="2">The sequence shown here is derived from an EMBL/GenBank/DDBJ whole genome shotgun (WGS) entry which is preliminary data.</text>
</comment>
<evidence type="ECO:0000313" key="3">
    <source>
        <dbReference type="Proteomes" id="UP001159363"/>
    </source>
</evidence>
<accession>A0ABQ9GZD6</accession>
<protein>
    <submittedName>
        <fullName evidence="2">Uncharacterized protein</fullName>
    </submittedName>
</protein>
<organism evidence="2 3">
    <name type="scientific">Dryococelus australis</name>
    <dbReference type="NCBI Taxonomy" id="614101"/>
    <lineage>
        <taxon>Eukaryota</taxon>
        <taxon>Metazoa</taxon>
        <taxon>Ecdysozoa</taxon>
        <taxon>Arthropoda</taxon>
        <taxon>Hexapoda</taxon>
        <taxon>Insecta</taxon>
        <taxon>Pterygota</taxon>
        <taxon>Neoptera</taxon>
        <taxon>Polyneoptera</taxon>
        <taxon>Phasmatodea</taxon>
        <taxon>Verophasmatodea</taxon>
        <taxon>Anareolatae</taxon>
        <taxon>Phasmatidae</taxon>
        <taxon>Eurycanthinae</taxon>
        <taxon>Dryococelus</taxon>
    </lineage>
</organism>
<name>A0ABQ9GZD6_9NEOP</name>
<dbReference type="EMBL" id="JARBHB010000008">
    <property type="protein sequence ID" value="KAJ8877326.1"/>
    <property type="molecule type" value="Genomic_DNA"/>
</dbReference>
<dbReference type="Proteomes" id="UP001159363">
    <property type="component" value="Chromosome 7"/>
</dbReference>
<evidence type="ECO:0000313" key="2">
    <source>
        <dbReference type="EMBL" id="KAJ8877326.1"/>
    </source>
</evidence>
<proteinExistence type="predicted"/>
<evidence type="ECO:0000256" key="1">
    <source>
        <dbReference type="SAM" id="MobiDB-lite"/>
    </source>
</evidence>
<feature type="region of interest" description="Disordered" evidence="1">
    <location>
        <begin position="1696"/>
        <end position="1719"/>
    </location>
</feature>
<gene>
    <name evidence="2" type="ORF">PR048_021780</name>
</gene>